<dbReference type="Pfam" id="PF07451">
    <property type="entry name" value="SpoVAD"/>
    <property type="match status" value="1"/>
</dbReference>
<gene>
    <name evidence="1" type="primary">spoVAD</name>
    <name evidence="1" type="ORF">LKD36_08960</name>
</gene>
<dbReference type="InterPro" id="IPR038369">
    <property type="entry name" value="SpoVAD_sf"/>
</dbReference>
<dbReference type="NCBIfam" id="NF006160">
    <property type="entry name" value="PRK08304.1"/>
    <property type="match status" value="1"/>
</dbReference>
<organism evidence="1 2">
    <name type="scientific">Hominiventricola filiformis</name>
    <dbReference type="NCBI Taxonomy" id="2885352"/>
    <lineage>
        <taxon>Bacteria</taxon>
        <taxon>Bacillati</taxon>
        <taxon>Bacillota</taxon>
        <taxon>Clostridia</taxon>
        <taxon>Lachnospirales</taxon>
        <taxon>Lachnospiraceae</taxon>
        <taxon>Hominiventricola</taxon>
    </lineage>
</organism>
<name>A0AAE3A9H6_9FIRM</name>
<evidence type="ECO:0000313" key="2">
    <source>
        <dbReference type="Proteomes" id="UP001198220"/>
    </source>
</evidence>
<proteinExistence type="predicted"/>
<dbReference type="Gene3D" id="3.40.47.40">
    <property type="entry name" value="Stage V sporulation protein AD"/>
    <property type="match status" value="1"/>
</dbReference>
<dbReference type="NCBIfam" id="TIGR02845">
    <property type="entry name" value="spore_V_AD"/>
    <property type="match status" value="1"/>
</dbReference>
<accession>A0AAE3A9H6</accession>
<keyword evidence="2" id="KW-1185">Reference proteome</keyword>
<dbReference type="InterPro" id="IPR010894">
    <property type="entry name" value="SpoVAD"/>
</dbReference>
<dbReference type="GO" id="GO:0016746">
    <property type="term" value="F:acyltransferase activity"/>
    <property type="evidence" value="ECO:0007669"/>
    <property type="project" value="InterPro"/>
</dbReference>
<dbReference type="EMBL" id="JAJEPS010000007">
    <property type="protein sequence ID" value="MCC2126310.1"/>
    <property type="molecule type" value="Genomic_DNA"/>
</dbReference>
<protein>
    <submittedName>
        <fullName evidence="1">Stage V sporulation protein AD</fullName>
    </submittedName>
</protein>
<dbReference type="RefSeq" id="WP_308459413.1">
    <property type="nucleotide sequence ID" value="NZ_JAJEPS010000007.1"/>
</dbReference>
<sequence>MAQITGKATLLFDRPPRIIGAASIVGSKESDGPLGHLFDCIEEDPKFGKNTWEEAESELQLRTARKVLEKTGLTEEEVRYLFAGDLLAQGIATSYGIMELQIPLFGLYGACSTCGESLSLAAMCISAGYAGCVMALTSSHFASAEKEFRFPLEYAGQRPLSTTWTVTGAGAFLLASEDFLSSSPSSVCITGITTGKIVDYGVKDSMHMGAAMAPAAADTIARHLHDTGRTVEDYDRIITGDLGSVGQIILKDLLREQNIEPGDRHEDCGILIYDPNTQDTHAGGSGCGCSASVLASYILPKLRRGEWKRVLFLPTGALLSKVSFNEGHSIPGIAHGIVLEHC</sequence>
<comment type="caution">
    <text evidence="1">The sequence shown here is derived from an EMBL/GenBank/DDBJ whole genome shotgun (WGS) entry which is preliminary data.</text>
</comment>
<dbReference type="Proteomes" id="UP001198220">
    <property type="component" value="Unassembled WGS sequence"/>
</dbReference>
<evidence type="ECO:0000313" key="1">
    <source>
        <dbReference type="EMBL" id="MCC2126310.1"/>
    </source>
</evidence>
<dbReference type="AlphaFoldDB" id="A0AAE3A9H6"/>
<dbReference type="InterPro" id="IPR016039">
    <property type="entry name" value="Thiolase-like"/>
</dbReference>
<reference evidence="1 2" key="1">
    <citation type="submission" date="2021-10" db="EMBL/GenBank/DDBJ databases">
        <title>Anaerobic single-cell dispensing facilitates the cultivation of human gut bacteria.</title>
        <authorList>
            <person name="Afrizal A."/>
        </authorList>
    </citation>
    <scope>NUCLEOTIDE SEQUENCE [LARGE SCALE GENOMIC DNA]</scope>
    <source>
        <strain evidence="1 2">CLA-AA-H276</strain>
    </source>
</reference>
<dbReference type="SUPFAM" id="SSF53901">
    <property type="entry name" value="Thiolase-like"/>
    <property type="match status" value="1"/>
</dbReference>
<dbReference type="PIRSF" id="PIRSF011570">
    <property type="entry name" value="SpoVAD"/>
    <property type="match status" value="1"/>
</dbReference>